<protein>
    <recommendedName>
        <fullName evidence="3">Surface antigen domain-containing protein</fullName>
    </recommendedName>
</protein>
<proteinExistence type="predicted"/>
<accession>A0ABV5ZDX3</accession>
<evidence type="ECO:0000313" key="2">
    <source>
        <dbReference type="Proteomes" id="UP001589628"/>
    </source>
</evidence>
<sequence>MPDCYVKGMLFALVLGVTGCTAWPAPQRMSDSAQQVQRQATYQALSELLSGQVLDWQSGEYQGQIAILATWQLEDGRYCRAVQQHVLTPVQAVQEGVACRTKDGRWQWQPR</sequence>
<keyword evidence="2" id="KW-1185">Reference proteome</keyword>
<name>A0ABV5ZDX3_9GAMM</name>
<evidence type="ECO:0008006" key="3">
    <source>
        <dbReference type="Google" id="ProtNLM"/>
    </source>
</evidence>
<comment type="caution">
    <text evidence="1">The sequence shown here is derived from an EMBL/GenBank/DDBJ whole genome shotgun (WGS) entry which is preliminary data.</text>
</comment>
<dbReference type="Proteomes" id="UP001589628">
    <property type="component" value="Unassembled WGS sequence"/>
</dbReference>
<dbReference type="EMBL" id="JBHLZN010000003">
    <property type="protein sequence ID" value="MFB9886813.1"/>
    <property type="molecule type" value="Genomic_DNA"/>
</dbReference>
<dbReference type="RefSeq" id="WP_027312350.1">
    <property type="nucleotide sequence ID" value="NZ_JBHLZN010000003.1"/>
</dbReference>
<dbReference type="PROSITE" id="PS51257">
    <property type="entry name" value="PROKAR_LIPOPROTEIN"/>
    <property type="match status" value="1"/>
</dbReference>
<evidence type="ECO:0000313" key="1">
    <source>
        <dbReference type="EMBL" id="MFB9886813.1"/>
    </source>
</evidence>
<gene>
    <name evidence="1" type="ORF">ACFFLH_10345</name>
</gene>
<organism evidence="1 2">
    <name type="scientific">Balneatrix alpica</name>
    <dbReference type="NCBI Taxonomy" id="75684"/>
    <lineage>
        <taxon>Bacteria</taxon>
        <taxon>Pseudomonadati</taxon>
        <taxon>Pseudomonadota</taxon>
        <taxon>Gammaproteobacteria</taxon>
        <taxon>Oceanospirillales</taxon>
        <taxon>Balneatrichaceae</taxon>
        <taxon>Balneatrix</taxon>
    </lineage>
</organism>
<reference evidence="1 2" key="1">
    <citation type="submission" date="2024-09" db="EMBL/GenBank/DDBJ databases">
        <authorList>
            <person name="Sun Q."/>
            <person name="Mori K."/>
        </authorList>
    </citation>
    <scope>NUCLEOTIDE SEQUENCE [LARGE SCALE GENOMIC DNA]</scope>
    <source>
        <strain evidence="1 2">ATCC 51285</strain>
    </source>
</reference>